<feature type="compositionally biased region" description="Basic and acidic residues" evidence="9">
    <location>
        <begin position="353"/>
        <end position="393"/>
    </location>
</feature>
<comment type="caution">
    <text evidence="11">The sequence shown here is derived from an EMBL/GenBank/DDBJ whole genome shotgun (WGS) entry which is preliminary data.</text>
</comment>
<sequence>MGGNDLNLKKSWHPQLMTNQRRVYDAEQAALQERKATEARIEEIRRERQIEETQKQLEAAGGPKRVNRVEWMYQGPNDGGRDEYSSEAFLLGKRRIDSILRGDDSKQVEKTAGPEAAGPAPIVASARDTAAKIREDPLVAIKRQEQEAYQAMMKDPSKRRQLLAQMGIAEEKPVKDKERKHRSHRHRSHRHRGDDDDRRHRDYSRERSYSPKRRYDDSDYERERKRRRRSDSRDGTRDRRRRGSDERHDQRDGTQDERSRSPSRRHALNERREKRDGSRKERARSPRRRYDSDERRARRDDNQRDRSRSPVRRYDSRDRRQGRPNGRSERAPVANDAEERARKLAAMQDAATDLDRVREERLAALAEKEQAERKADDEARAKSQKYGGRDFSNKLHNSAGNESLADRIGRGRQGLQRDDD</sequence>
<protein>
    <submittedName>
        <fullName evidence="11">RNA-splicing factor</fullName>
    </submittedName>
</protein>
<evidence type="ECO:0000256" key="2">
    <source>
        <dbReference type="ARBA" id="ARBA00006695"/>
    </source>
</evidence>
<dbReference type="AlphaFoldDB" id="A0A9W9CTE4"/>
<keyword evidence="12" id="KW-1185">Reference proteome</keyword>
<evidence type="ECO:0000256" key="8">
    <source>
        <dbReference type="SAM" id="Coils"/>
    </source>
</evidence>
<keyword evidence="3" id="KW-0507">mRNA processing</keyword>
<dbReference type="Proteomes" id="UP001140453">
    <property type="component" value="Unassembled WGS sequence"/>
</dbReference>
<keyword evidence="6" id="KW-0508">mRNA splicing</keyword>
<accession>A0A9W9CTE4</accession>
<reference evidence="11" key="1">
    <citation type="submission" date="2022-10" db="EMBL/GenBank/DDBJ databases">
        <title>Tapping the CABI collections for fungal endophytes: first genome assemblies for Collariella, Neodidymelliopsis, Ascochyta clinopodiicola, Didymella pomorum, Didymosphaeria variabile, Neocosmospora piperis and Neocucurbitaria cava.</title>
        <authorList>
            <person name="Hill R."/>
        </authorList>
    </citation>
    <scope>NUCLEOTIDE SEQUENCE</scope>
    <source>
        <strain evidence="11">IMI 355082</strain>
    </source>
</reference>
<comment type="subcellular location">
    <subcellularLocation>
        <location evidence="1">Nucleus</location>
    </subcellularLocation>
</comment>
<dbReference type="Pfam" id="PF10197">
    <property type="entry name" value="Cir_N"/>
    <property type="match status" value="1"/>
</dbReference>
<organism evidence="11 12">
    <name type="scientific">Gnomoniopsis smithogilvyi</name>
    <dbReference type="NCBI Taxonomy" id="1191159"/>
    <lineage>
        <taxon>Eukaryota</taxon>
        <taxon>Fungi</taxon>
        <taxon>Dikarya</taxon>
        <taxon>Ascomycota</taxon>
        <taxon>Pezizomycotina</taxon>
        <taxon>Sordariomycetes</taxon>
        <taxon>Sordariomycetidae</taxon>
        <taxon>Diaporthales</taxon>
        <taxon>Gnomoniaceae</taxon>
        <taxon>Gnomoniopsis</taxon>
    </lineage>
</organism>
<dbReference type="GO" id="GO:0000398">
    <property type="term" value="P:mRNA splicing, via spliceosome"/>
    <property type="evidence" value="ECO:0007669"/>
    <property type="project" value="TreeGrafter"/>
</dbReference>
<dbReference type="SMART" id="SM01083">
    <property type="entry name" value="Cir_N"/>
    <property type="match status" value="1"/>
</dbReference>
<dbReference type="InterPro" id="IPR051376">
    <property type="entry name" value="CWC25_splicing_factor"/>
</dbReference>
<keyword evidence="4" id="KW-0747">Spliceosome</keyword>
<evidence type="ECO:0000256" key="5">
    <source>
        <dbReference type="ARBA" id="ARBA00023054"/>
    </source>
</evidence>
<proteinExistence type="inferred from homology"/>
<dbReference type="InterPro" id="IPR019339">
    <property type="entry name" value="CIR_N_dom"/>
</dbReference>
<dbReference type="EMBL" id="JAPEVB010000006">
    <property type="protein sequence ID" value="KAJ4386278.1"/>
    <property type="molecule type" value="Genomic_DNA"/>
</dbReference>
<keyword evidence="7" id="KW-0539">Nucleus</keyword>
<evidence type="ECO:0000256" key="1">
    <source>
        <dbReference type="ARBA" id="ARBA00004123"/>
    </source>
</evidence>
<evidence type="ECO:0000259" key="10">
    <source>
        <dbReference type="SMART" id="SM01083"/>
    </source>
</evidence>
<dbReference type="PANTHER" id="PTHR16196:SF0">
    <property type="entry name" value="PRE-MRNA-SPLICING FACTOR CWC25 HOMOLOG"/>
    <property type="match status" value="1"/>
</dbReference>
<feature type="compositionally biased region" description="Basic and acidic residues" evidence="9">
    <location>
        <begin position="267"/>
        <end position="330"/>
    </location>
</feature>
<feature type="coiled-coil region" evidence="8">
    <location>
        <begin position="27"/>
        <end position="54"/>
    </location>
</feature>
<evidence type="ECO:0000256" key="9">
    <source>
        <dbReference type="SAM" id="MobiDB-lite"/>
    </source>
</evidence>
<dbReference type="GO" id="GO:0005684">
    <property type="term" value="C:U2-type spliceosomal complex"/>
    <property type="evidence" value="ECO:0007669"/>
    <property type="project" value="TreeGrafter"/>
</dbReference>
<feature type="compositionally biased region" description="Basic and acidic residues" evidence="9">
    <location>
        <begin position="231"/>
        <end position="260"/>
    </location>
</feature>
<feature type="region of interest" description="Disordered" evidence="9">
    <location>
        <begin position="149"/>
        <end position="420"/>
    </location>
</feature>
<feature type="compositionally biased region" description="Basic and acidic residues" evidence="9">
    <location>
        <begin position="192"/>
        <end position="223"/>
    </location>
</feature>
<name>A0A9W9CTE4_9PEZI</name>
<evidence type="ECO:0000256" key="6">
    <source>
        <dbReference type="ARBA" id="ARBA00023187"/>
    </source>
</evidence>
<feature type="compositionally biased region" description="Basic residues" evidence="9">
    <location>
        <begin position="178"/>
        <end position="191"/>
    </location>
</feature>
<gene>
    <name evidence="11" type="primary">CWC25</name>
    <name evidence="11" type="ORF">N0V93_009171</name>
</gene>
<comment type="similarity">
    <text evidence="2">Belongs to the CWC25 family.</text>
</comment>
<evidence type="ECO:0000313" key="12">
    <source>
        <dbReference type="Proteomes" id="UP001140453"/>
    </source>
</evidence>
<dbReference type="Pfam" id="PF12542">
    <property type="entry name" value="CWC25"/>
    <property type="match status" value="1"/>
</dbReference>
<keyword evidence="5 8" id="KW-0175">Coiled coil</keyword>
<evidence type="ECO:0000313" key="11">
    <source>
        <dbReference type="EMBL" id="KAJ4386278.1"/>
    </source>
</evidence>
<feature type="region of interest" description="Disordered" evidence="9">
    <location>
        <begin position="102"/>
        <end position="128"/>
    </location>
</feature>
<evidence type="ECO:0000256" key="7">
    <source>
        <dbReference type="ARBA" id="ARBA00023242"/>
    </source>
</evidence>
<dbReference type="OrthoDB" id="21123at2759"/>
<evidence type="ECO:0000256" key="3">
    <source>
        <dbReference type="ARBA" id="ARBA00022664"/>
    </source>
</evidence>
<dbReference type="PANTHER" id="PTHR16196">
    <property type="entry name" value="CELL CYCLE CONTROL PROTEIN CWF25"/>
    <property type="match status" value="1"/>
</dbReference>
<feature type="compositionally biased region" description="Basic and acidic residues" evidence="9">
    <location>
        <begin position="404"/>
        <end position="420"/>
    </location>
</feature>
<dbReference type="InterPro" id="IPR022209">
    <property type="entry name" value="CWC25"/>
</dbReference>
<feature type="domain" description="CBF1-interacting co-repressor CIR N-terminal" evidence="10">
    <location>
        <begin position="11"/>
        <end position="47"/>
    </location>
</feature>
<evidence type="ECO:0000256" key="4">
    <source>
        <dbReference type="ARBA" id="ARBA00022728"/>
    </source>
</evidence>